<evidence type="ECO:0000256" key="2">
    <source>
        <dbReference type="ARBA" id="ARBA00022670"/>
    </source>
</evidence>
<feature type="signal peptide" evidence="7">
    <location>
        <begin position="1"/>
        <end position="17"/>
    </location>
</feature>
<dbReference type="InterPro" id="IPR007484">
    <property type="entry name" value="Peptidase_M28"/>
</dbReference>
<dbReference type="EMBL" id="SMZJ02000008">
    <property type="protein sequence ID" value="TWO31721.1"/>
    <property type="molecule type" value="Genomic_DNA"/>
</dbReference>
<keyword evidence="6" id="KW-0862">Zinc</keyword>
<dbReference type="GO" id="GO:0004177">
    <property type="term" value="F:aminopeptidase activity"/>
    <property type="evidence" value="ECO:0007669"/>
    <property type="project" value="UniProtKB-KW"/>
</dbReference>
<dbReference type="GO" id="GO:0046872">
    <property type="term" value="F:metal ion binding"/>
    <property type="evidence" value="ECO:0007669"/>
    <property type="project" value="UniProtKB-KW"/>
</dbReference>
<dbReference type="PANTHER" id="PTHR12147">
    <property type="entry name" value="METALLOPEPTIDASE M28 FAMILY MEMBER"/>
    <property type="match status" value="1"/>
</dbReference>
<dbReference type="InterPro" id="IPR018247">
    <property type="entry name" value="EF_Hand_1_Ca_BS"/>
</dbReference>
<reference evidence="9 10" key="1">
    <citation type="submission" date="2019-07" db="EMBL/GenBank/DDBJ databases">
        <title>Seonamhaeicola sp. W255 draft genome.</title>
        <authorList>
            <person name="Zhang X.-Y."/>
            <person name="Zhang R."/>
            <person name="Zhong Y.-L."/>
            <person name="Du Z.-J."/>
        </authorList>
    </citation>
    <scope>NUCLEOTIDE SEQUENCE [LARGE SCALE GENOMIC DNA]</scope>
    <source>
        <strain evidence="9 10">W255</strain>
    </source>
</reference>
<dbReference type="AlphaFoldDB" id="A0A562YCB6"/>
<evidence type="ECO:0000259" key="8">
    <source>
        <dbReference type="Pfam" id="PF04389"/>
    </source>
</evidence>
<accession>A0A562YCB6</accession>
<keyword evidence="5" id="KW-0378">Hydrolase</keyword>
<dbReference type="GO" id="GO:0006508">
    <property type="term" value="P:proteolysis"/>
    <property type="evidence" value="ECO:0007669"/>
    <property type="project" value="UniProtKB-KW"/>
</dbReference>
<feature type="domain" description="Peptidase M28" evidence="8">
    <location>
        <begin position="117"/>
        <end position="328"/>
    </location>
</feature>
<evidence type="ECO:0000256" key="5">
    <source>
        <dbReference type="ARBA" id="ARBA00022801"/>
    </source>
</evidence>
<evidence type="ECO:0000313" key="10">
    <source>
        <dbReference type="Proteomes" id="UP000295814"/>
    </source>
</evidence>
<dbReference type="InterPro" id="IPR045175">
    <property type="entry name" value="M28_fam"/>
</dbReference>
<dbReference type="PROSITE" id="PS00018">
    <property type="entry name" value="EF_HAND_1"/>
    <property type="match status" value="1"/>
</dbReference>
<dbReference type="Pfam" id="PF04389">
    <property type="entry name" value="Peptidase_M28"/>
    <property type="match status" value="1"/>
</dbReference>
<dbReference type="Gene3D" id="3.40.630.10">
    <property type="entry name" value="Zn peptidases"/>
    <property type="match status" value="1"/>
</dbReference>
<evidence type="ECO:0000256" key="6">
    <source>
        <dbReference type="ARBA" id="ARBA00022833"/>
    </source>
</evidence>
<dbReference type="PANTHER" id="PTHR12147:SF56">
    <property type="entry name" value="AMINOPEPTIDASE YDR415C-RELATED"/>
    <property type="match status" value="1"/>
</dbReference>
<keyword evidence="4 7" id="KW-0732">Signal</keyword>
<keyword evidence="2" id="KW-0645">Protease</keyword>
<evidence type="ECO:0000256" key="7">
    <source>
        <dbReference type="SAM" id="SignalP"/>
    </source>
</evidence>
<gene>
    <name evidence="9" type="ORF">E1J38_012535</name>
</gene>
<proteinExistence type="predicted"/>
<feature type="chain" id="PRO_5023000261" evidence="7">
    <location>
        <begin position="18"/>
        <end position="350"/>
    </location>
</feature>
<dbReference type="SUPFAM" id="SSF53187">
    <property type="entry name" value="Zn-dependent exopeptidases"/>
    <property type="match status" value="1"/>
</dbReference>
<comment type="caution">
    <text evidence="9">The sequence shown here is derived from an EMBL/GenBank/DDBJ whole genome shotgun (WGS) entry which is preliminary data.</text>
</comment>
<dbReference type="GO" id="GO:0008235">
    <property type="term" value="F:metalloexopeptidase activity"/>
    <property type="evidence" value="ECO:0007669"/>
    <property type="project" value="InterPro"/>
</dbReference>
<keyword evidence="1" id="KW-0031">Aminopeptidase</keyword>
<evidence type="ECO:0000256" key="3">
    <source>
        <dbReference type="ARBA" id="ARBA00022723"/>
    </source>
</evidence>
<dbReference type="OrthoDB" id="9778250at2"/>
<organism evidence="9 10">
    <name type="scientific">Seonamhaeicola sediminis</name>
    <dbReference type="NCBI Taxonomy" id="2528206"/>
    <lineage>
        <taxon>Bacteria</taxon>
        <taxon>Pseudomonadati</taxon>
        <taxon>Bacteroidota</taxon>
        <taxon>Flavobacteriia</taxon>
        <taxon>Flavobacteriales</taxon>
        <taxon>Flavobacteriaceae</taxon>
    </lineage>
</organism>
<keyword evidence="10" id="KW-1185">Reference proteome</keyword>
<name>A0A562YCB6_9FLAO</name>
<protein>
    <submittedName>
        <fullName evidence="9">M28 family peptidase</fullName>
    </submittedName>
</protein>
<dbReference type="CDD" id="cd05660">
    <property type="entry name" value="M28_like_PA"/>
    <property type="match status" value="1"/>
</dbReference>
<evidence type="ECO:0000313" key="9">
    <source>
        <dbReference type="EMBL" id="TWO31721.1"/>
    </source>
</evidence>
<keyword evidence="3" id="KW-0479">Metal-binding</keyword>
<evidence type="ECO:0000256" key="4">
    <source>
        <dbReference type="ARBA" id="ARBA00022729"/>
    </source>
</evidence>
<sequence>MKIICILSMLALVGTCATPKYTTKIQNLKDSIQLVDSVAVIKYASTITASELKTHLYTFSSDKFEGRKAGEKGHVLAANFLKAYYQNESIESAYGGNNYFQTIPAEFLSNKAKDTDNVLAFIEGSEKPDEIVVISAHLDHLGIEDDGQINYGADDDGSGTVALMEMAQAFKMAKNDGHGPKRSILFLHFTAEELGKKGSEYYTNNPVFPIENTVANLNIDMIGRVDDLHKENKNYIYLIGSDRLSKELHYISEKINDKYFSINLDYKYNVKGESNHYYSRSDHYNFAKKGVPVIFYFNGEHDDYHKPTDTPDKIDYPLLQKRTQLVFATAWQIANQEQRIALDKDNELLK</sequence>
<evidence type="ECO:0000256" key="1">
    <source>
        <dbReference type="ARBA" id="ARBA00022438"/>
    </source>
</evidence>
<dbReference type="RefSeq" id="WP_133357170.1">
    <property type="nucleotide sequence ID" value="NZ_SMZJ02000008.1"/>
</dbReference>
<dbReference type="Proteomes" id="UP000295814">
    <property type="component" value="Unassembled WGS sequence"/>
</dbReference>